<proteinExistence type="predicted"/>
<protein>
    <recommendedName>
        <fullName evidence="3">DUF3800 domain-containing protein</fullName>
    </recommendedName>
</protein>
<dbReference type="Proteomes" id="UP000218606">
    <property type="component" value="Chromosome"/>
</dbReference>
<dbReference type="RefSeq" id="WP_096871490.1">
    <property type="nucleotide sequence ID" value="NZ_CP010767.1"/>
</dbReference>
<evidence type="ECO:0000313" key="1">
    <source>
        <dbReference type="EMBL" id="ATG43680.1"/>
    </source>
</evidence>
<dbReference type="EMBL" id="CP010767">
    <property type="protein sequence ID" value="ATG43680.1"/>
    <property type="molecule type" value="Genomic_DNA"/>
</dbReference>
<dbReference type="Pfam" id="PF12686">
    <property type="entry name" value="DUF3800"/>
    <property type="match status" value="1"/>
</dbReference>
<gene>
    <name evidence="1" type="ORF">PhaeoP13_01743</name>
</gene>
<dbReference type="AlphaFoldDB" id="A0AAN1LAN9"/>
<evidence type="ECO:0008006" key="3">
    <source>
        <dbReference type="Google" id="ProtNLM"/>
    </source>
</evidence>
<reference evidence="1 2" key="1">
    <citation type="journal article" date="2017" name="Front. Microbiol.">
        <title>Phaeobacter piscinae sp. nov., a species of the Roseobacter group and potential aquaculture probiont.</title>
        <authorList>
            <person name="Sonnenschein E.C."/>
            <person name="Phippen C.B.W."/>
            <person name="Nielsen K.F."/>
            <person name="Mateiu R.V."/>
            <person name="Melchiorsen J."/>
            <person name="Gram L."/>
            <person name="Overmann J."/>
            <person name="Freese H.M."/>
        </authorList>
    </citation>
    <scope>NUCLEOTIDE SEQUENCE [LARGE SCALE GENOMIC DNA]</scope>
    <source>
        <strain evidence="1 2">P13</strain>
    </source>
</reference>
<accession>A0AAN1LAN9</accession>
<name>A0AAN1LAN9_9RHOB</name>
<organism evidence="1 2">
    <name type="scientific">Phaeobacter piscinae</name>
    <dbReference type="NCBI Taxonomy" id="1580596"/>
    <lineage>
        <taxon>Bacteria</taxon>
        <taxon>Pseudomonadati</taxon>
        <taxon>Pseudomonadota</taxon>
        <taxon>Alphaproteobacteria</taxon>
        <taxon>Rhodobacterales</taxon>
        <taxon>Roseobacteraceae</taxon>
        <taxon>Phaeobacter</taxon>
    </lineage>
</organism>
<sequence>MRFIYVDEAGTSKNEPYFIACGVISDPDECYLSVRQYYFDLSNDLFPEWEGFGDSVIFHAKDIWHGAGHWDRKKWPKRERMNILKRLVQVPVLFQLPLCFGILEKAGVAESLQVAPDTTAKQREKLLARSIYSHGIHGMLQVADWWMAKNCPSELAQVVAEDISDVKGAMAMFFSGLQKQDHDIAEDLAAASEPDWFVTERFIDTINYVAKSKSPMLQVADTFAFLVRRMLGGCAEAASLIEPASSWFVTPTNLNLRTARLIIPVDQVRPVD</sequence>
<dbReference type="InterPro" id="IPR024524">
    <property type="entry name" value="DUF3800"/>
</dbReference>
<evidence type="ECO:0000313" key="2">
    <source>
        <dbReference type="Proteomes" id="UP000218606"/>
    </source>
</evidence>